<dbReference type="InterPro" id="IPR008949">
    <property type="entry name" value="Isoprenoid_synthase_dom_sf"/>
</dbReference>
<reference evidence="1" key="1">
    <citation type="submission" date="2014-08" db="EMBL/GenBank/DDBJ databases">
        <title>Comparative genomics of the Paenibacillus odorifer group.</title>
        <authorList>
            <person name="den Bakker H.C."/>
            <person name="Tsai Y.-C.Y.-C."/>
            <person name="Martin N."/>
            <person name="Korlach J."/>
            <person name="Wiedmann M."/>
        </authorList>
    </citation>
    <scope>NUCLEOTIDE SEQUENCE [LARGE SCALE GENOMIC DNA]</scope>
    <source>
        <strain evidence="1">DSM 13188</strain>
    </source>
</reference>
<dbReference type="Proteomes" id="UP000029518">
    <property type="component" value="Chromosome"/>
</dbReference>
<name>A0A089LBD8_PAEBO</name>
<evidence type="ECO:0000313" key="2">
    <source>
        <dbReference type="Proteomes" id="UP000029518"/>
    </source>
</evidence>
<dbReference type="SUPFAM" id="SSF48576">
    <property type="entry name" value="Terpenoid synthases"/>
    <property type="match status" value="1"/>
</dbReference>
<proteinExistence type="predicted"/>
<protein>
    <submittedName>
        <fullName evidence="1">Uncharacterized protein</fullName>
    </submittedName>
</protein>
<dbReference type="RefSeq" id="WP_042210773.1">
    <property type="nucleotide sequence ID" value="NZ_CP009285.1"/>
</dbReference>
<dbReference type="EMBL" id="CP009285">
    <property type="protein sequence ID" value="AIQ56438.1"/>
    <property type="molecule type" value="Genomic_DNA"/>
</dbReference>
<dbReference type="HOGENOM" id="CLU_896715_0_0_9"/>
<keyword evidence="2" id="KW-1185">Reference proteome</keyword>
<gene>
    <name evidence="1" type="ORF">PBOR_05445</name>
</gene>
<organism evidence="1 2">
    <name type="scientific">Paenibacillus borealis</name>
    <dbReference type="NCBI Taxonomy" id="160799"/>
    <lineage>
        <taxon>Bacteria</taxon>
        <taxon>Bacillati</taxon>
        <taxon>Bacillota</taxon>
        <taxon>Bacilli</taxon>
        <taxon>Bacillales</taxon>
        <taxon>Paenibacillaceae</taxon>
        <taxon>Paenibacillus</taxon>
    </lineage>
</organism>
<dbReference type="KEGG" id="pbd:PBOR_05445"/>
<sequence>MDWLHDYEDELRLVFQESRTIISAFPEPLNAQGLSYLDQFNVFKAGSHKNYICYLLPFWLQDKCGLTIPLTRHMSVGNVFFMLYFFLQDDLMDSNELTAAHALPLANLLYVEFLNIYRPLFPADSPFWSYFGRYISEWADSVSGEASGDYFLRDRLRISHKASPLKLTSTAALLLSDQASLITEAEEMIHNVLLTLQMLDDYEDWEQDLEEGNYNCLLSLARCHGGDDGEPLSKSSVKDFIFTTGGLASYAGTALTNHRTLEAFTLELPHLLSFHQVLVKNLQHMAAAIEAEKQLLQSGGLNYWLTKNMNIL</sequence>
<dbReference type="AlphaFoldDB" id="A0A089LBD8"/>
<dbReference type="OrthoDB" id="2645648at2"/>
<accession>A0A089LBD8</accession>
<evidence type="ECO:0000313" key="1">
    <source>
        <dbReference type="EMBL" id="AIQ56438.1"/>
    </source>
</evidence>